<comment type="similarity">
    <text evidence="2">Belongs to the prokaryotic molybdopterin-containing oxidoreductase family.</text>
</comment>
<evidence type="ECO:0000256" key="6">
    <source>
        <dbReference type="ARBA" id="ARBA00022729"/>
    </source>
</evidence>
<dbReference type="Gene3D" id="3.30.2070.10">
    <property type="entry name" value="Formate dehydrogenase/DMSO reductase"/>
    <property type="match status" value="1"/>
</dbReference>
<dbReference type="InterPro" id="IPR006657">
    <property type="entry name" value="MoPterin_dinucl-bd_dom"/>
</dbReference>
<keyword evidence="5" id="KW-0479">Metal-binding</keyword>
<evidence type="ECO:0008006" key="13">
    <source>
        <dbReference type="Google" id="ProtNLM"/>
    </source>
</evidence>
<keyword evidence="8" id="KW-0408">Iron</keyword>
<dbReference type="PROSITE" id="PS51257">
    <property type="entry name" value="PROKAR_LIPOPROTEIN"/>
    <property type="match status" value="1"/>
</dbReference>
<dbReference type="Gene3D" id="3.40.228.10">
    <property type="entry name" value="Dimethylsulfoxide Reductase, domain 2"/>
    <property type="match status" value="1"/>
</dbReference>
<organism evidence="12">
    <name type="scientific">marine metagenome</name>
    <dbReference type="NCBI Taxonomy" id="408172"/>
    <lineage>
        <taxon>unclassified sequences</taxon>
        <taxon>metagenomes</taxon>
        <taxon>ecological metagenomes</taxon>
    </lineage>
</organism>
<keyword evidence="4" id="KW-0500">Molybdenum</keyword>
<dbReference type="GO" id="GO:0046872">
    <property type="term" value="F:metal ion binding"/>
    <property type="evidence" value="ECO:0007669"/>
    <property type="project" value="UniProtKB-KW"/>
</dbReference>
<keyword evidence="9" id="KW-0411">Iron-sulfur</keyword>
<evidence type="ECO:0000259" key="11">
    <source>
        <dbReference type="PROSITE" id="PS51669"/>
    </source>
</evidence>
<proteinExistence type="inferred from homology"/>
<dbReference type="AlphaFoldDB" id="A0A381QT22"/>
<dbReference type="EMBL" id="UINC01001498">
    <property type="protein sequence ID" value="SUZ82250.1"/>
    <property type="molecule type" value="Genomic_DNA"/>
</dbReference>
<dbReference type="Gene3D" id="3.40.50.740">
    <property type="match status" value="1"/>
</dbReference>
<evidence type="ECO:0000256" key="7">
    <source>
        <dbReference type="ARBA" id="ARBA00023002"/>
    </source>
</evidence>
<dbReference type="SMART" id="SM00926">
    <property type="entry name" value="Molybdop_Fe4S4"/>
    <property type="match status" value="1"/>
</dbReference>
<dbReference type="PROSITE" id="PS51379">
    <property type="entry name" value="4FE4S_FER_2"/>
    <property type="match status" value="2"/>
</dbReference>
<dbReference type="InterPro" id="IPR017896">
    <property type="entry name" value="4Fe4S_Fe-S-bd"/>
</dbReference>
<evidence type="ECO:0000256" key="9">
    <source>
        <dbReference type="ARBA" id="ARBA00023014"/>
    </source>
</evidence>
<dbReference type="PROSITE" id="PS51318">
    <property type="entry name" value="TAT"/>
    <property type="match status" value="1"/>
</dbReference>
<evidence type="ECO:0000256" key="1">
    <source>
        <dbReference type="ARBA" id="ARBA00001942"/>
    </source>
</evidence>
<dbReference type="InterPro" id="IPR009010">
    <property type="entry name" value="Asp_de-COase-like_dom_sf"/>
</dbReference>
<name>A0A381QT22_9ZZZZ</name>
<dbReference type="CDD" id="cd10551">
    <property type="entry name" value="PsrB"/>
    <property type="match status" value="1"/>
</dbReference>
<keyword evidence="3" id="KW-0004">4Fe-4S</keyword>
<dbReference type="SUPFAM" id="SSF50692">
    <property type="entry name" value="ADC-like"/>
    <property type="match status" value="1"/>
</dbReference>
<reference evidence="12" key="1">
    <citation type="submission" date="2018-05" db="EMBL/GenBank/DDBJ databases">
        <authorList>
            <person name="Lanie J.A."/>
            <person name="Ng W.-L."/>
            <person name="Kazmierczak K.M."/>
            <person name="Andrzejewski T.M."/>
            <person name="Davidsen T.M."/>
            <person name="Wayne K.J."/>
            <person name="Tettelin H."/>
            <person name="Glass J.I."/>
            <person name="Rusch D."/>
            <person name="Podicherti R."/>
            <person name="Tsui H.-C.T."/>
            <person name="Winkler M.E."/>
        </authorList>
    </citation>
    <scope>NUCLEOTIDE SEQUENCE</scope>
</reference>
<keyword evidence="6" id="KW-0732">Signal</keyword>
<dbReference type="InterPro" id="IPR006656">
    <property type="entry name" value="Mopterin_OxRdtase"/>
</dbReference>
<evidence type="ECO:0000256" key="8">
    <source>
        <dbReference type="ARBA" id="ARBA00023004"/>
    </source>
</evidence>
<feature type="domain" description="4Fe-4S ferredoxin-type" evidence="10">
    <location>
        <begin position="766"/>
        <end position="796"/>
    </location>
</feature>
<dbReference type="Pfam" id="PF12797">
    <property type="entry name" value="Fer4_2"/>
    <property type="match status" value="1"/>
</dbReference>
<dbReference type="PROSITE" id="PS51669">
    <property type="entry name" value="4FE4S_MOW_BIS_MGD"/>
    <property type="match status" value="1"/>
</dbReference>
<evidence type="ECO:0000313" key="12">
    <source>
        <dbReference type="EMBL" id="SUZ82250.1"/>
    </source>
</evidence>
<evidence type="ECO:0000256" key="2">
    <source>
        <dbReference type="ARBA" id="ARBA00010312"/>
    </source>
</evidence>
<dbReference type="Pfam" id="PF13247">
    <property type="entry name" value="Fer4_11"/>
    <property type="match status" value="1"/>
</dbReference>
<dbReference type="InterPro" id="IPR050612">
    <property type="entry name" value="Prok_Mopterin_Oxidored"/>
</dbReference>
<dbReference type="Pfam" id="PF01568">
    <property type="entry name" value="Molydop_binding"/>
    <property type="match status" value="1"/>
</dbReference>
<keyword evidence="7" id="KW-0560">Oxidoreductase</keyword>
<accession>A0A381QT22</accession>
<dbReference type="Gene3D" id="2.20.25.90">
    <property type="entry name" value="ADC-like domains"/>
    <property type="match status" value="1"/>
</dbReference>
<evidence type="ECO:0000256" key="5">
    <source>
        <dbReference type="ARBA" id="ARBA00022723"/>
    </source>
</evidence>
<dbReference type="InterPro" id="IPR006655">
    <property type="entry name" value="Mopterin_OxRdtase_prok_CS"/>
</dbReference>
<dbReference type="InterPro" id="IPR006963">
    <property type="entry name" value="Mopterin_OxRdtase_4Fe-4S_dom"/>
</dbReference>
<gene>
    <name evidence="12" type="ORF">METZ01_LOCUS35104</name>
</gene>
<dbReference type="PANTHER" id="PTHR43742">
    <property type="entry name" value="TRIMETHYLAMINE-N-OXIDE REDUCTASE"/>
    <property type="match status" value="1"/>
</dbReference>
<dbReference type="SUPFAM" id="SSF54862">
    <property type="entry name" value="4Fe-4S ferredoxins"/>
    <property type="match status" value="1"/>
</dbReference>
<evidence type="ECO:0000256" key="3">
    <source>
        <dbReference type="ARBA" id="ARBA00022485"/>
    </source>
</evidence>
<dbReference type="GO" id="GO:0043546">
    <property type="term" value="F:molybdopterin cofactor binding"/>
    <property type="evidence" value="ECO:0007669"/>
    <property type="project" value="InterPro"/>
</dbReference>
<sequence>MKDGIKRRDFLRVLGVSGAGATLTGCSTEKVERLLPYVVAPDDITPGVSTWYTTVCGGCSAQCGMWVRTREGRAIKVEGNPNHPVSEGGLCAKGHATLQHLYHPDRFPGPMIRDGSELRQVTWEEAESLLAARLGSAQNPMLISGRMGPSLNKLVDEFVEGIGGVRVSYDAISDAPLAEAARIVYGTTGIPQYDLENARFLLSFGNDFIETGSSPVAHNKGFARMSSVDAAGSKGRFIYLGPRLSLTGLNADKWIPIRPGTEAAVALAMAAVIAGDDPQAAGPYSNVLQAYNPRIAAQVAGVTEDVIFELAEDFASEAPTLALGPGVGAHHRGATAANIAVMILNHVAGNVGRTVLYDAPVNGVVSAYADIEATVSAMASGESEVVMVHGANPVYSIPPQAGFAEAFAQVPFKVSFASALDETSEMADLILPDRHFLEAWGDSSPLAGVIAVQQPVMQPVPHFESKQTGDVLLSVANRLSGESDSATFYDYLREHHRSAYDEADGDFEDAWQELLRTGMADTRREEAETLELQSPEIALSFEVPTFDAPGDLTLLVHPSPRFGAGEFSNSPWLQELPDPVSKIVWHSWLEMNPHTAELRGIREGDIVTVTSPHGSLEVPVWLYPGIREDVVALAMGGGHTGMGRYADDKGVNALRLLPSTSEQPSGALVTTVTSVTVIPTGENRRLATVEGSSDQHDRLIAPAVALADLGHAGDDEHEEGGHEELRELQGVGGFIPVPADEGAPTAFPLEGSRHGLYADAQEGPRWAMAIDLDKCTGCSACVTACQAENNVPWVGEEQVLMGRDMNWVRIERFYEQVDATQAADLDVRFLPMICQHCGNAPCETVCPVFATYHTPEGLNAQVYNRCVGTRYCANNCPYKVRVFNWYRYTDEVPEPLNWQWNPDVTVRDNGVMEKCSFCVQRIREVQNRAALEGGREVRDHEVVPACEQSCPAEAIVFGNIRDPNARITQVSSSERTYRVLEDLNTQPAVNYLKKVTFHEVASVGHEE</sequence>
<dbReference type="SUPFAM" id="SSF53706">
    <property type="entry name" value="Formate dehydrogenase/DMSO reductase, domains 1-3"/>
    <property type="match status" value="1"/>
</dbReference>
<evidence type="ECO:0000256" key="4">
    <source>
        <dbReference type="ARBA" id="ARBA00022505"/>
    </source>
</evidence>
<dbReference type="GO" id="GO:0016491">
    <property type="term" value="F:oxidoreductase activity"/>
    <property type="evidence" value="ECO:0007669"/>
    <property type="project" value="UniProtKB-KW"/>
</dbReference>
<feature type="domain" description="4Fe-4S Mo/W bis-MGD-type" evidence="11">
    <location>
        <begin position="49"/>
        <end position="105"/>
    </location>
</feature>
<dbReference type="InterPro" id="IPR006311">
    <property type="entry name" value="TAT_signal"/>
</dbReference>
<dbReference type="Pfam" id="PF04879">
    <property type="entry name" value="Molybdop_Fe4S4"/>
    <property type="match status" value="1"/>
</dbReference>
<dbReference type="Gene3D" id="3.30.70.20">
    <property type="match status" value="2"/>
</dbReference>
<evidence type="ECO:0000259" key="10">
    <source>
        <dbReference type="PROSITE" id="PS51379"/>
    </source>
</evidence>
<feature type="domain" description="4Fe-4S ferredoxin-type" evidence="10">
    <location>
        <begin position="825"/>
        <end position="856"/>
    </location>
</feature>
<dbReference type="Pfam" id="PF00384">
    <property type="entry name" value="Molybdopterin"/>
    <property type="match status" value="1"/>
</dbReference>
<dbReference type="PANTHER" id="PTHR43742:SF9">
    <property type="entry name" value="TETRATHIONATE REDUCTASE SUBUNIT A"/>
    <property type="match status" value="1"/>
</dbReference>
<dbReference type="GO" id="GO:0051539">
    <property type="term" value="F:4 iron, 4 sulfur cluster binding"/>
    <property type="evidence" value="ECO:0007669"/>
    <property type="project" value="UniProtKB-KW"/>
</dbReference>
<dbReference type="PROSITE" id="PS00932">
    <property type="entry name" value="MOLYBDOPTERIN_PROK_3"/>
    <property type="match status" value="1"/>
</dbReference>
<dbReference type="Gene3D" id="2.40.40.20">
    <property type="match status" value="1"/>
</dbReference>
<protein>
    <recommendedName>
        <fullName evidence="13">4Fe-4S ferredoxin-type domain-containing protein</fullName>
    </recommendedName>
</protein>
<comment type="cofactor">
    <cofactor evidence="1">
        <name>Mo-bis(molybdopterin guanine dinucleotide)</name>
        <dbReference type="ChEBI" id="CHEBI:60539"/>
    </cofactor>
</comment>